<sequence>KDRVLWTPPKSEYLLHGITRDQTIELARDHGLEVREENIQENFLKQADEIWLTASGLEILPVGKVNGQTVGNGSVGETWCLIKKAFQEEILKAIKKID</sequence>
<dbReference type="Pfam" id="PF01063">
    <property type="entry name" value="Aminotran_4"/>
    <property type="match status" value="1"/>
</dbReference>
<dbReference type="Gene3D" id="3.20.10.10">
    <property type="entry name" value="D-amino Acid Aminotransferase, subunit A, domain 2"/>
    <property type="match status" value="1"/>
</dbReference>
<evidence type="ECO:0008006" key="3">
    <source>
        <dbReference type="Google" id="ProtNLM"/>
    </source>
</evidence>
<dbReference type="InterPro" id="IPR036038">
    <property type="entry name" value="Aminotransferase-like"/>
</dbReference>
<reference evidence="2" key="1">
    <citation type="submission" date="2018-05" db="EMBL/GenBank/DDBJ databases">
        <authorList>
            <person name="Lanie J.A."/>
            <person name="Ng W.-L."/>
            <person name="Kazmierczak K.M."/>
            <person name="Andrzejewski T.M."/>
            <person name="Davidsen T.M."/>
            <person name="Wayne K.J."/>
            <person name="Tettelin H."/>
            <person name="Glass J.I."/>
            <person name="Rusch D."/>
            <person name="Podicherti R."/>
            <person name="Tsui H.-C.T."/>
            <person name="Winkler M.E."/>
        </authorList>
    </citation>
    <scope>NUCLEOTIDE SEQUENCE</scope>
</reference>
<dbReference type="InterPro" id="IPR001544">
    <property type="entry name" value="Aminotrans_IV"/>
</dbReference>
<name>A0A382X880_9ZZZZ</name>
<dbReference type="EMBL" id="UINC01165727">
    <property type="protein sequence ID" value="SVD67282.1"/>
    <property type="molecule type" value="Genomic_DNA"/>
</dbReference>
<dbReference type="InterPro" id="IPR050571">
    <property type="entry name" value="Class-IV_PLP-Dep_Aminotrnsfr"/>
</dbReference>
<proteinExistence type="inferred from homology"/>
<dbReference type="InterPro" id="IPR043132">
    <property type="entry name" value="BCAT-like_C"/>
</dbReference>
<comment type="similarity">
    <text evidence="1">Belongs to the class-IV pyridoxal-phosphate-dependent aminotransferase family.</text>
</comment>
<dbReference type="GO" id="GO:0046394">
    <property type="term" value="P:carboxylic acid biosynthetic process"/>
    <property type="evidence" value="ECO:0007669"/>
    <property type="project" value="UniProtKB-ARBA"/>
</dbReference>
<gene>
    <name evidence="2" type="ORF">METZ01_LOCUS420136</name>
</gene>
<evidence type="ECO:0000313" key="2">
    <source>
        <dbReference type="EMBL" id="SVD67282.1"/>
    </source>
</evidence>
<protein>
    <recommendedName>
        <fullName evidence="3">Aminotransferase class IV</fullName>
    </recommendedName>
</protein>
<organism evidence="2">
    <name type="scientific">marine metagenome</name>
    <dbReference type="NCBI Taxonomy" id="408172"/>
    <lineage>
        <taxon>unclassified sequences</taxon>
        <taxon>metagenomes</taxon>
        <taxon>ecological metagenomes</taxon>
    </lineage>
</organism>
<dbReference type="AlphaFoldDB" id="A0A382X880"/>
<feature type="non-terminal residue" evidence="2">
    <location>
        <position position="1"/>
    </location>
</feature>
<dbReference type="SUPFAM" id="SSF56752">
    <property type="entry name" value="D-aminoacid aminotransferase-like PLP-dependent enzymes"/>
    <property type="match status" value="1"/>
</dbReference>
<dbReference type="GO" id="GO:0003824">
    <property type="term" value="F:catalytic activity"/>
    <property type="evidence" value="ECO:0007669"/>
    <property type="project" value="InterPro"/>
</dbReference>
<evidence type="ECO:0000256" key="1">
    <source>
        <dbReference type="ARBA" id="ARBA00009320"/>
    </source>
</evidence>
<accession>A0A382X880</accession>
<dbReference type="PANTHER" id="PTHR42743:SF11">
    <property type="entry name" value="AMINODEOXYCHORISMATE LYASE"/>
    <property type="match status" value="1"/>
</dbReference>
<dbReference type="PANTHER" id="PTHR42743">
    <property type="entry name" value="AMINO-ACID AMINOTRANSFERASE"/>
    <property type="match status" value="1"/>
</dbReference>